<dbReference type="GO" id="GO:0061133">
    <property type="term" value="F:endopeptidase activator activity"/>
    <property type="evidence" value="ECO:0007669"/>
    <property type="project" value="EnsemblFungi"/>
</dbReference>
<dbReference type="EMBL" id="LXTC01000002">
    <property type="protein sequence ID" value="OBA22193.1"/>
    <property type="molecule type" value="Genomic_DNA"/>
</dbReference>
<feature type="domain" description="Peptidase M16 C-terminal" evidence="4">
    <location>
        <begin position="183"/>
        <end position="379"/>
    </location>
</feature>
<keyword evidence="5" id="KW-0378">Hydrolase</keyword>
<dbReference type="InterPro" id="IPR011765">
    <property type="entry name" value="Pept_M16_N"/>
</dbReference>
<reference evidence="5 6" key="1">
    <citation type="submission" date="2016-05" db="EMBL/GenBank/DDBJ databases">
        <title>Comparative genomics of biotechnologically important yeasts.</title>
        <authorList>
            <consortium name="DOE Joint Genome Institute"/>
            <person name="Riley R."/>
            <person name="Haridas S."/>
            <person name="Wolfe K.H."/>
            <person name="Lopes M.R."/>
            <person name="Hittinger C.T."/>
            <person name="Goker M."/>
            <person name="Salamov A."/>
            <person name="Wisecaver J."/>
            <person name="Long T.M."/>
            <person name="Aerts A.L."/>
            <person name="Barry K."/>
            <person name="Choi C."/>
            <person name="Clum A."/>
            <person name="Coughlan A.Y."/>
            <person name="Deshpande S."/>
            <person name="Douglass A.P."/>
            <person name="Hanson S.J."/>
            <person name="Klenk H.-P."/>
            <person name="LaButti K."/>
            <person name="Lapidus A."/>
            <person name="Lindquist E."/>
            <person name="Lipzen A."/>
            <person name="Meier-kolthoff J.P."/>
            <person name="Ohm R.A."/>
            <person name="Otillar R.P."/>
            <person name="Pangilinan J."/>
            <person name="Peng Y."/>
            <person name="Rokas A."/>
            <person name="Rosa C.A."/>
            <person name="Scheuner C."/>
            <person name="Sibirny A.A."/>
            <person name="Slot J.C."/>
            <person name="Stielow J.B."/>
            <person name="Sun H."/>
            <person name="Kurtzman C.P."/>
            <person name="Blackwell M."/>
            <person name="Grigoriev I.V."/>
            <person name="Jeffries T.W."/>
        </authorList>
    </citation>
    <scope>NUCLEOTIDE SEQUENCE [LARGE SCALE GENOMIC DNA]</scope>
    <source>
        <strain evidence="5 6">NRRL YB-4993</strain>
    </source>
</reference>
<evidence type="ECO:0000313" key="5">
    <source>
        <dbReference type="EMBL" id="OBA22193.1"/>
    </source>
</evidence>
<comment type="similarity">
    <text evidence="2">Belongs to the peptidase M16 family.</text>
</comment>
<evidence type="ECO:0000313" key="6">
    <source>
        <dbReference type="Proteomes" id="UP000092555"/>
    </source>
</evidence>
<dbReference type="GO" id="GO:0046872">
    <property type="term" value="F:metal ion binding"/>
    <property type="evidence" value="ECO:0007669"/>
    <property type="project" value="InterPro"/>
</dbReference>
<dbReference type="InterPro" id="IPR007863">
    <property type="entry name" value="Peptidase_M16_C"/>
</dbReference>
<feature type="domain" description="Peptidase M16 N-terminal" evidence="3">
    <location>
        <begin position="30"/>
        <end position="176"/>
    </location>
</feature>
<comment type="function">
    <text evidence="1">Substrate recognition and binding subunit of the essential mitochondrial processing protease (MPP), which cleaves the mitochondrial sequence off newly imported precursors proteins.</text>
</comment>
<dbReference type="STRING" id="869754.A0A1A0HE62"/>
<accession>A0A1A0HE62</accession>
<keyword evidence="6" id="KW-1185">Reference proteome</keyword>
<dbReference type="PANTHER" id="PTHR11851">
    <property type="entry name" value="METALLOPROTEASE"/>
    <property type="match status" value="1"/>
</dbReference>
<proteinExistence type="inferred from homology"/>
<dbReference type="AlphaFoldDB" id="A0A1A0HE62"/>
<dbReference type="OrthoDB" id="277191at2759"/>
<dbReference type="GO" id="GO:0017087">
    <property type="term" value="C:mitochondrial processing peptidase complex"/>
    <property type="evidence" value="ECO:0007669"/>
    <property type="project" value="EnsemblFungi"/>
</dbReference>
<dbReference type="RefSeq" id="XP_018712689.1">
    <property type="nucleotide sequence ID" value="XM_018854545.1"/>
</dbReference>
<dbReference type="Pfam" id="PF05193">
    <property type="entry name" value="Peptidase_M16_C"/>
    <property type="match status" value="1"/>
</dbReference>
<dbReference type="GeneID" id="30027521"/>
<dbReference type="GO" id="GO:0006627">
    <property type="term" value="P:protein processing involved in protein targeting to mitochondrion"/>
    <property type="evidence" value="ECO:0007669"/>
    <property type="project" value="EnsemblFungi"/>
</dbReference>
<evidence type="ECO:0000256" key="2">
    <source>
        <dbReference type="ARBA" id="ARBA00007261"/>
    </source>
</evidence>
<dbReference type="SUPFAM" id="SSF63411">
    <property type="entry name" value="LuxS/MPP-like metallohydrolase"/>
    <property type="match status" value="2"/>
</dbReference>
<dbReference type="Proteomes" id="UP000092555">
    <property type="component" value="Unassembled WGS sequence"/>
</dbReference>
<evidence type="ECO:0000259" key="3">
    <source>
        <dbReference type="Pfam" id="PF00675"/>
    </source>
</evidence>
<protein>
    <submittedName>
        <fullName evidence="5">LuxS/MPP-like metallohydrolase</fullName>
    </submittedName>
</protein>
<gene>
    <name evidence="5" type="ORF">METBIDRAFT_148246</name>
</gene>
<dbReference type="Gene3D" id="3.30.830.10">
    <property type="entry name" value="Metalloenzyme, LuxS/M16 peptidase-like"/>
    <property type="match status" value="2"/>
</dbReference>
<dbReference type="InterPro" id="IPR011249">
    <property type="entry name" value="Metalloenz_LuxS/M16"/>
</dbReference>
<dbReference type="GO" id="GO:0004222">
    <property type="term" value="F:metalloendopeptidase activity"/>
    <property type="evidence" value="ECO:0007669"/>
    <property type="project" value="EnsemblFungi"/>
</dbReference>
<evidence type="ECO:0000256" key="1">
    <source>
        <dbReference type="ARBA" id="ARBA00002123"/>
    </source>
</evidence>
<comment type="caution">
    <text evidence="5">The sequence shown here is derived from an EMBL/GenBank/DDBJ whole genome shotgun (WGS) entry which is preliminary data.</text>
</comment>
<sequence>MLSKNSLILQRRLSSRVSPIEISTLSNGLRIVTDSNPGHFSALGAYVNTGSRHETNKCSGISHMLDVMAWKSTNRRSGVQMMEDLAKLGGNYMCGAQRELIIYQSSVFNKDTEKMFECIAETIKEPKLSEAEFEEAKLTGAYELEELSHKHDMLLPEVLHEAAYSKQSLGMPIHGTIESLNRLSVGDVRQFHETYYSPKNVVLAMVGVDHLQAVKMAENYLGGWQEVARANDVTKPLAQYQGGEISLPYQEPRFSNLPKLVHMQIAFETEGLLSHDLYALATLQKLLGGGLSFSAGGPGKGMFLRLFKVLNQYPFVENCMAFNHAHSDSGLFGITISCYAEHAEYMAQVACHEFAKVMESNSSRDSISHHEFKRAKNQLISSLLMNVESKLAALEDIGRQVQCQGKVTSVDEMVQKIQALDIADVQAVAQKVFGGNGNGSRSGRPSVVMQGERSSIGDVEFVLKHFGLGR</sequence>
<organism evidence="5 6">
    <name type="scientific">Metschnikowia bicuspidata var. bicuspidata NRRL YB-4993</name>
    <dbReference type="NCBI Taxonomy" id="869754"/>
    <lineage>
        <taxon>Eukaryota</taxon>
        <taxon>Fungi</taxon>
        <taxon>Dikarya</taxon>
        <taxon>Ascomycota</taxon>
        <taxon>Saccharomycotina</taxon>
        <taxon>Pichiomycetes</taxon>
        <taxon>Metschnikowiaceae</taxon>
        <taxon>Metschnikowia</taxon>
    </lineage>
</organism>
<name>A0A1A0HE62_9ASCO</name>
<evidence type="ECO:0000259" key="4">
    <source>
        <dbReference type="Pfam" id="PF05193"/>
    </source>
</evidence>
<dbReference type="Pfam" id="PF00675">
    <property type="entry name" value="Peptidase_M16"/>
    <property type="match status" value="1"/>
</dbReference>
<dbReference type="PANTHER" id="PTHR11851:SF49">
    <property type="entry name" value="MITOCHONDRIAL-PROCESSING PEPTIDASE SUBUNIT ALPHA"/>
    <property type="match status" value="1"/>
</dbReference>
<dbReference type="InterPro" id="IPR050361">
    <property type="entry name" value="MPP/UQCRC_Complex"/>
</dbReference>